<comment type="caution">
    <text evidence="1">The sequence shown here is derived from an EMBL/GenBank/DDBJ whole genome shotgun (WGS) entry which is preliminary data.</text>
</comment>
<dbReference type="PROSITE" id="PS51257">
    <property type="entry name" value="PROKAR_LIPOPROTEIN"/>
    <property type="match status" value="1"/>
</dbReference>
<protein>
    <submittedName>
        <fullName evidence="1">Uncharacterized protein</fullName>
    </submittedName>
</protein>
<reference evidence="1" key="1">
    <citation type="journal article" date="2014" name="Front. Microbiol.">
        <title>High frequency of phylogenetically diverse reductive dehalogenase-homologous genes in deep subseafloor sedimentary metagenomes.</title>
        <authorList>
            <person name="Kawai M."/>
            <person name="Futagami T."/>
            <person name="Toyoda A."/>
            <person name="Takaki Y."/>
            <person name="Nishi S."/>
            <person name="Hori S."/>
            <person name="Arai W."/>
            <person name="Tsubouchi T."/>
            <person name="Morono Y."/>
            <person name="Uchiyama I."/>
            <person name="Ito T."/>
            <person name="Fujiyama A."/>
            <person name="Inagaki F."/>
            <person name="Takami H."/>
        </authorList>
    </citation>
    <scope>NUCLEOTIDE SEQUENCE</scope>
    <source>
        <strain evidence="1">Expedition CK06-06</strain>
    </source>
</reference>
<dbReference type="AlphaFoldDB" id="X1A687"/>
<name>X1A687_9ZZZZ</name>
<organism evidence="1">
    <name type="scientific">marine sediment metagenome</name>
    <dbReference type="NCBI Taxonomy" id="412755"/>
    <lineage>
        <taxon>unclassified sequences</taxon>
        <taxon>metagenomes</taxon>
        <taxon>ecological metagenomes</taxon>
    </lineage>
</organism>
<sequence length="88" mass="9720">MYIHKSLKLAILALFIGTLVIFSGCTAPPINHAPTIISAEITATFVEAAYTYDVDAIDPDTGDILELNIFTVINYTTKLLKILLFFQK</sequence>
<evidence type="ECO:0000313" key="1">
    <source>
        <dbReference type="EMBL" id="GAG68303.1"/>
    </source>
</evidence>
<gene>
    <name evidence="1" type="ORF">S01H4_12890</name>
</gene>
<accession>X1A687</accession>
<dbReference type="EMBL" id="BART01005620">
    <property type="protein sequence ID" value="GAG68303.1"/>
    <property type="molecule type" value="Genomic_DNA"/>
</dbReference>
<proteinExistence type="predicted"/>